<organism evidence="1 2">
    <name type="scientific">Trifolium pratense</name>
    <name type="common">Red clover</name>
    <dbReference type="NCBI Taxonomy" id="57577"/>
    <lineage>
        <taxon>Eukaryota</taxon>
        <taxon>Viridiplantae</taxon>
        <taxon>Streptophyta</taxon>
        <taxon>Embryophyta</taxon>
        <taxon>Tracheophyta</taxon>
        <taxon>Spermatophyta</taxon>
        <taxon>Magnoliopsida</taxon>
        <taxon>eudicotyledons</taxon>
        <taxon>Gunneridae</taxon>
        <taxon>Pentapetalae</taxon>
        <taxon>rosids</taxon>
        <taxon>fabids</taxon>
        <taxon>Fabales</taxon>
        <taxon>Fabaceae</taxon>
        <taxon>Papilionoideae</taxon>
        <taxon>50 kb inversion clade</taxon>
        <taxon>NPAAA clade</taxon>
        <taxon>Hologalegina</taxon>
        <taxon>IRL clade</taxon>
        <taxon>Trifolieae</taxon>
        <taxon>Trifolium</taxon>
    </lineage>
</organism>
<sequence length="778" mass="84608">MSSFIHHVLVSLLICVLWQEPTLAIKQSYIVYLGSHSFGPNPSSFDIESATNSHYDLLGSYLGSNEKAKEAIFYSYNKNINGFAAILDEDEAAKIAKHPNVISIFLNKKYELQTTHSWNFLRLESNGEIPKDSIWKRSFGEDIIIGNLDTGVWPESKSFSDEGMGPIPKKWRGICQVDNQNQDKFYCNKKLIGARYFYKGYLANNGKGLKNVSFNSARDFEGHGTHTLSTAGGNFVANANVFGYGNGTVSGGSPKARVVSYKVCWSPESGCYDADILAAFEASISDGVDVLSVSLGSLQVEYYETGLSIGSFHAVANGITVVSAATNYGPYLSSVGNLEPWVFTVAASTIDREFNSFVTLGNNKTLKGASFSELELQPHKMYPLISGADAKYDNASSKDALNCTGGTLDPRKAKGKILVCLQNQDDCHFLCRTNKGVEAARVGAVGMILANDENSGSGIQADPHVVPSSYVNFIDGSYIFNYINHTKFPVAYISKVVTQMATKPAPFIAFFSARGPNPVEPTILKPDITAPGVNIIAAYGAAISPSEQPSDKRRTPFSVMSGTSMSCPHVAGLVGLLKSIHPDWSPAAIKSAIMTTATTEDNTGGPILDSSLEKATPFDYGAGHVQPNRAVDPGLVYDLNATDYMNFLCARGYNSSMLKLFYGKPYTCPKSFNLKDFNYPAITILDFKVGQSINVTRTLTNVGSPSKYTVLIQAPQEFVVSVKPKVLSFNQKGEKREFRVTLSFSPKSKDKSDYVFGRLIWTNGMNSVGIPIALNNPH</sequence>
<dbReference type="Proteomes" id="UP001177021">
    <property type="component" value="Unassembled WGS sequence"/>
</dbReference>
<dbReference type="EMBL" id="CASHSV030000409">
    <property type="protein sequence ID" value="CAJ2664205.1"/>
    <property type="molecule type" value="Genomic_DNA"/>
</dbReference>
<proteinExistence type="predicted"/>
<keyword evidence="2" id="KW-1185">Reference proteome</keyword>
<comment type="caution">
    <text evidence="1">The sequence shown here is derived from an EMBL/GenBank/DDBJ whole genome shotgun (WGS) entry which is preliminary data.</text>
</comment>
<protein>
    <submittedName>
        <fullName evidence="1">Uncharacterized protein</fullName>
    </submittedName>
</protein>
<gene>
    <name evidence="1" type="ORF">MILVUS5_LOCUS29477</name>
</gene>
<name>A0ACB0L5V7_TRIPR</name>
<evidence type="ECO:0000313" key="1">
    <source>
        <dbReference type="EMBL" id="CAJ2664205.1"/>
    </source>
</evidence>
<accession>A0ACB0L5V7</accession>
<reference evidence="1" key="1">
    <citation type="submission" date="2023-10" db="EMBL/GenBank/DDBJ databases">
        <authorList>
            <person name="Rodriguez Cubillos JULIANA M."/>
            <person name="De Vega J."/>
        </authorList>
    </citation>
    <scope>NUCLEOTIDE SEQUENCE</scope>
</reference>
<evidence type="ECO:0000313" key="2">
    <source>
        <dbReference type="Proteomes" id="UP001177021"/>
    </source>
</evidence>